<comment type="subunit">
    <text evidence="2">Monomer.</text>
</comment>
<dbReference type="PANTHER" id="PTHR12143">
    <property type="entry name" value="PEPTIDE N-GLYCANASE PNGASE -RELATED"/>
    <property type="match status" value="1"/>
</dbReference>
<dbReference type="Gene3D" id="3.30.2080.10">
    <property type="entry name" value="GH92 mannosidase domain"/>
    <property type="match status" value="1"/>
</dbReference>
<dbReference type="Gene3D" id="1.20.1050.60">
    <property type="entry name" value="alpha-1,2-mannosidase"/>
    <property type="match status" value="1"/>
</dbReference>
<evidence type="ECO:0000256" key="4">
    <source>
        <dbReference type="SAM" id="SignalP"/>
    </source>
</evidence>
<dbReference type="FunFam" id="3.30.2080.10:FF:000001">
    <property type="entry name" value="Alpha-1,2-mannosidase subfamily"/>
    <property type="match status" value="1"/>
</dbReference>
<dbReference type="Proteomes" id="UP000660862">
    <property type="component" value="Unassembled WGS sequence"/>
</dbReference>
<feature type="domain" description="Glycosyl hydrolase family 92 N-terminal" evidence="7">
    <location>
        <begin position="311"/>
        <end position="550"/>
    </location>
</feature>
<feature type="domain" description="Glycosyl hydrolase family 92" evidence="5">
    <location>
        <begin position="556"/>
        <end position="1036"/>
    </location>
</feature>
<evidence type="ECO:0000256" key="1">
    <source>
        <dbReference type="ARBA" id="ARBA00001913"/>
    </source>
</evidence>
<keyword evidence="9" id="KW-1185">Reference proteome</keyword>
<dbReference type="Gene3D" id="1.20.1610.10">
    <property type="entry name" value="alpha-1,2-mannosidases domains"/>
    <property type="match status" value="1"/>
</dbReference>
<dbReference type="EMBL" id="BMER01000001">
    <property type="protein sequence ID" value="GGG83859.1"/>
    <property type="molecule type" value="Genomic_DNA"/>
</dbReference>
<sequence length="1052" mass="118414">MKKSTIISFFLVTLLSLAAWSATAQDRIIWQIGQQDGSPGGMALAPGDYLRFVEHDFGYEDRFFLVGHSAPETDWPYVLPGPANGWGGTGHTAGIRSHALNVYFSLNGVSPDAACRLIVDVLDVEQQATPLLKLTVNGRSWTRQLEGGSGSNEPQGPFTTNHVQRVAIDLPAGSIQSGHNEVTLTTLIGGWSVFDDVRLEGPSAATLAAPRNALIKRVAVAEYEVSQHSQRYQPLLVDVVHVEGHPTLTVEIDGETVFSQRIEQGEYGFEVPMPQVTAKTTSRYALYLDGTTVGEGQVVRTPQRLITAADYVNTLMGVGHSRWMIAPGPWMPFSMVKVSPDNQNSGWQAGYDPTFESIGTFSHIHEWTMAGLGTFPVTGPLITQIGDQAEPDSGYRSRIDKHTEEAPLGYYKVHLTDYNITAELTATTRASLQRYTYHEADTGRVMVDFTIPAEYHYKVEELDVKQVSPYRLEGYSKQVSPGVWSRDADQEYVVHFVMEFDQPIIRMGNWLDGNVGAMGELHATAVQDAGVYAEFDTRKSPTVQVRTGISYVSVANAAANLDAELAKPFGWDFDAVRKHHGDVWNDLLGRVDITSNDRREKMRFYTNMYRSLASRNIFSDVDGSWRDADERVQRLGSPDDVALGCDAFWNTFWNLNQFWNLVTPEWSSRWARSQLAMYDAGGWLAKGPAGMEYIPVMVAEHEIPLIVGAYQMGINDFDAEKAFEAAYKMQTTPATRVGNGLTGNRDLETYLKHRYVPHDEGRFSNSLEYSYDDWTVSQFAKSLRKQAEYRQFRERGQWWRNAIDPATGYARMKNAAGEWFPDFDPFKSGANKHYVEGNAWQLTYFVPQDIPGLATLIGKDTFINRLQWGFEESYRWRFNGPNDQYWDYPVVQGNQQSMHFAFLFNWVGRPWLTQHWSRAITDRYYGYGVSNAYLGDEDQGQMSAWFVMSALGLFQVDGGARENPIYEIGSPIFERVDIDLGQRYGRGKRFTVIATNTSRENRYVQQARLNGKPLTNCWFPASELLKGGQLELIMGPEPNKEWGTTVTPPVSH</sequence>
<dbReference type="GO" id="GO:0006516">
    <property type="term" value="P:glycoprotein catabolic process"/>
    <property type="evidence" value="ECO:0007669"/>
    <property type="project" value="TreeGrafter"/>
</dbReference>
<dbReference type="InterPro" id="IPR008979">
    <property type="entry name" value="Galactose-bd-like_sf"/>
</dbReference>
<dbReference type="GO" id="GO:0005975">
    <property type="term" value="P:carbohydrate metabolic process"/>
    <property type="evidence" value="ECO:0007669"/>
    <property type="project" value="InterPro"/>
</dbReference>
<evidence type="ECO:0000313" key="8">
    <source>
        <dbReference type="EMBL" id="GGG83859.1"/>
    </source>
</evidence>
<dbReference type="InterPro" id="IPR008928">
    <property type="entry name" value="6-hairpin_glycosidase_sf"/>
</dbReference>
<dbReference type="NCBIfam" id="TIGR01180">
    <property type="entry name" value="aman2_put"/>
    <property type="match status" value="1"/>
</dbReference>
<dbReference type="PANTHER" id="PTHR12143:SF39">
    <property type="entry name" value="SECRETED PROTEIN"/>
    <property type="match status" value="1"/>
</dbReference>
<reference evidence="8" key="2">
    <citation type="submission" date="2020-09" db="EMBL/GenBank/DDBJ databases">
        <authorList>
            <person name="Sun Q."/>
            <person name="Zhou Y."/>
        </authorList>
    </citation>
    <scope>NUCLEOTIDE SEQUENCE</scope>
    <source>
        <strain evidence="8">CGMCC 1.12195</strain>
    </source>
</reference>
<dbReference type="InterPro" id="IPR014718">
    <property type="entry name" value="GH-type_carb-bd"/>
</dbReference>
<accession>A0A917HN14</accession>
<dbReference type="InterPro" id="IPR029411">
    <property type="entry name" value="RG-lyase_III"/>
</dbReference>
<dbReference type="Pfam" id="PF17678">
    <property type="entry name" value="Glyco_hydro_92N"/>
    <property type="match status" value="1"/>
</dbReference>
<dbReference type="SUPFAM" id="SSF48208">
    <property type="entry name" value="Six-hairpin glycosidases"/>
    <property type="match status" value="1"/>
</dbReference>
<evidence type="ECO:0000259" key="7">
    <source>
        <dbReference type="Pfam" id="PF17678"/>
    </source>
</evidence>
<dbReference type="GO" id="GO:0000224">
    <property type="term" value="F:peptide-N4-(N-acetyl-beta-glucosaminyl)asparagine amidase activity"/>
    <property type="evidence" value="ECO:0007669"/>
    <property type="project" value="TreeGrafter"/>
</dbReference>
<evidence type="ECO:0000256" key="3">
    <source>
        <dbReference type="ARBA" id="ARBA00022837"/>
    </source>
</evidence>
<dbReference type="Pfam" id="PF07971">
    <property type="entry name" value="Glyco_hydro_92"/>
    <property type="match status" value="1"/>
</dbReference>
<dbReference type="GO" id="GO:0005829">
    <property type="term" value="C:cytosol"/>
    <property type="evidence" value="ECO:0007669"/>
    <property type="project" value="TreeGrafter"/>
</dbReference>
<name>A0A917HN14_9SPHI</name>
<organism evidence="8 9">
    <name type="scientific">Parapedobacter pyrenivorans</name>
    <dbReference type="NCBI Taxonomy" id="1305674"/>
    <lineage>
        <taxon>Bacteria</taxon>
        <taxon>Pseudomonadati</taxon>
        <taxon>Bacteroidota</taxon>
        <taxon>Sphingobacteriia</taxon>
        <taxon>Sphingobacteriales</taxon>
        <taxon>Sphingobacteriaceae</taxon>
        <taxon>Parapedobacter</taxon>
    </lineage>
</organism>
<proteinExistence type="predicted"/>
<evidence type="ECO:0000313" key="9">
    <source>
        <dbReference type="Proteomes" id="UP000660862"/>
    </source>
</evidence>
<dbReference type="InterPro" id="IPR041371">
    <property type="entry name" value="GH92_N"/>
</dbReference>
<dbReference type="AlphaFoldDB" id="A0A917HN14"/>
<evidence type="ECO:0000256" key="2">
    <source>
        <dbReference type="ARBA" id="ARBA00011245"/>
    </source>
</evidence>
<reference evidence="8" key="1">
    <citation type="journal article" date="2014" name="Int. J. Syst. Evol. Microbiol.">
        <title>Complete genome sequence of Corynebacterium casei LMG S-19264T (=DSM 44701T), isolated from a smear-ripened cheese.</title>
        <authorList>
            <consortium name="US DOE Joint Genome Institute (JGI-PGF)"/>
            <person name="Walter F."/>
            <person name="Albersmeier A."/>
            <person name="Kalinowski J."/>
            <person name="Ruckert C."/>
        </authorList>
    </citation>
    <scope>NUCLEOTIDE SEQUENCE</scope>
    <source>
        <strain evidence="8">CGMCC 1.12195</strain>
    </source>
</reference>
<evidence type="ECO:0000259" key="5">
    <source>
        <dbReference type="Pfam" id="PF07971"/>
    </source>
</evidence>
<dbReference type="InterPro" id="IPR012939">
    <property type="entry name" value="Glyco_hydro_92"/>
</dbReference>
<evidence type="ECO:0000259" key="6">
    <source>
        <dbReference type="Pfam" id="PF14683"/>
    </source>
</evidence>
<keyword evidence="4" id="KW-0732">Signal</keyword>
<dbReference type="Pfam" id="PF14683">
    <property type="entry name" value="CBM-like"/>
    <property type="match status" value="1"/>
</dbReference>
<feature type="domain" description="Rhamnogalacturonan lyase" evidence="6">
    <location>
        <begin position="29"/>
        <end position="199"/>
    </location>
</feature>
<dbReference type="RefSeq" id="WP_188505385.1">
    <property type="nucleotide sequence ID" value="NZ_BMER01000001.1"/>
</dbReference>
<gene>
    <name evidence="8" type="ORF">GCM10007415_16220</name>
</gene>
<keyword evidence="3" id="KW-0106">Calcium</keyword>
<dbReference type="InterPro" id="IPR050883">
    <property type="entry name" value="PNGase"/>
</dbReference>
<dbReference type="GO" id="GO:0030246">
    <property type="term" value="F:carbohydrate binding"/>
    <property type="evidence" value="ECO:0007669"/>
    <property type="project" value="InterPro"/>
</dbReference>
<feature type="chain" id="PRO_5036848963" description="Alpha-1,2-mannosidase" evidence="4">
    <location>
        <begin position="25"/>
        <end position="1052"/>
    </location>
</feature>
<protein>
    <recommendedName>
        <fullName evidence="10">Alpha-1,2-mannosidase</fullName>
    </recommendedName>
</protein>
<comment type="cofactor">
    <cofactor evidence="1">
        <name>Ca(2+)</name>
        <dbReference type="ChEBI" id="CHEBI:29108"/>
    </cofactor>
</comment>
<dbReference type="InterPro" id="IPR005887">
    <property type="entry name" value="GH92_a_mannosidase_put"/>
</dbReference>
<feature type="signal peptide" evidence="4">
    <location>
        <begin position="1"/>
        <end position="24"/>
    </location>
</feature>
<dbReference type="Gene3D" id="2.70.98.10">
    <property type="match status" value="1"/>
</dbReference>
<dbReference type="SUPFAM" id="SSF49785">
    <property type="entry name" value="Galactose-binding domain-like"/>
    <property type="match status" value="1"/>
</dbReference>
<evidence type="ECO:0008006" key="10">
    <source>
        <dbReference type="Google" id="ProtNLM"/>
    </source>
</evidence>
<comment type="caution">
    <text evidence="8">The sequence shown here is derived from an EMBL/GenBank/DDBJ whole genome shotgun (WGS) entry which is preliminary data.</text>
</comment>